<evidence type="ECO:0000259" key="2">
    <source>
        <dbReference type="Pfam" id="PF00957"/>
    </source>
</evidence>
<dbReference type="Gene3D" id="1.20.5.110">
    <property type="match status" value="1"/>
</dbReference>
<gene>
    <name evidence="3" type="ORF">RJ641_017791</name>
</gene>
<dbReference type="AlphaFoldDB" id="A0AAN8YYM5"/>
<proteinExistence type="predicted"/>
<sequence length="88" mass="9949">MEEERMGRETVLRIRIEWALGEAISGGGGGERERRENGFAQDFRTAGAKIRRKMWLQNMKMKLIVVGIVIALILLIILSVCRGFNCGK</sequence>
<evidence type="ECO:0000256" key="1">
    <source>
        <dbReference type="SAM" id="Phobius"/>
    </source>
</evidence>
<protein>
    <submittedName>
        <fullName evidence="3">V-SNARE, coiled-coil homology domain</fullName>
    </submittedName>
</protein>
<evidence type="ECO:0000313" key="4">
    <source>
        <dbReference type="Proteomes" id="UP001370490"/>
    </source>
</evidence>
<dbReference type="Pfam" id="PF00957">
    <property type="entry name" value="Synaptobrevin"/>
    <property type="match status" value="1"/>
</dbReference>
<keyword evidence="4" id="KW-1185">Reference proteome</keyword>
<comment type="caution">
    <text evidence="3">The sequence shown here is derived from an EMBL/GenBank/DDBJ whole genome shotgun (WGS) entry which is preliminary data.</text>
</comment>
<dbReference type="GO" id="GO:0005737">
    <property type="term" value="C:cytoplasm"/>
    <property type="evidence" value="ECO:0007669"/>
    <property type="project" value="UniProtKB-ARBA"/>
</dbReference>
<evidence type="ECO:0000313" key="3">
    <source>
        <dbReference type="EMBL" id="KAK6917040.1"/>
    </source>
</evidence>
<dbReference type="InterPro" id="IPR042855">
    <property type="entry name" value="V_SNARE_CC"/>
</dbReference>
<dbReference type="EMBL" id="JBAMMX010000023">
    <property type="protein sequence ID" value="KAK6917040.1"/>
    <property type="molecule type" value="Genomic_DNA"/>
</dbReference>
<name>A0AAN8YYM5_9MAGN</name>
<reference evidence="3 4" key="1">
    <citation type="submission" date="2023-12" db="EMBL/GenBank/DDBJ databases">
        <title>A high-quality genome assembly for Dillenia turbinata (Dilleniales).</title>
        <authorList>
            <person name="Chanderbali A."/>
        </authorList>
    </citation>
    <scope>NUCLEOTIDE SEQUENCE [LARGE SCALE GENOMIC DNA]</scope>
    <source>
        <strain evidence="3">LSX21</strain>
        <tissue evidence="3">Leaf</tissue>
    </source>
</reference>
<feature type="transmembrane region" description="Helical" evidence="1">
    <location>
        <begin position="61"/>
        <end position="80"/>
    </location>
</feature>
<accession>A0AAN8YYM5</accession>
<keyword evidence="1" id="KW-0472">Membrane</keyword>
<organism evidence="3 4">
    <name type="scientific">Dillenia turbinata</name>
    <dbReference type="NCBI Taxonomy" id="194707"/>
    <lineage>
        <taxon>Eukaryota</taxon>
        <taxon>Viridiplantae</taxon>
        <taxon>Streptophyta</taxon>
        <taxon>Embryophyta</taxon>
        <taxon>Tracheophyta</taxon>
        <taxon>Spermatophyta</taxon>
        <taxon>Magnoliopsida</taxon>
        <taxon>eudicotyledons</taxon>
        <taxon>Gunneridae</taxon>
        <taxon>Pentapetalae</taxon>
        <taxon>Dilleniales</taxon>
        <taxon>Dilleniaceae</taxon>
        <taxon>Dillenia</taxon>
    </lineage>
</organism>
<keyword evidence="1" id="KW-1133">Transmembrane helix</keyword>
<keyword evidence="1" id="KW-0812">Transmembrane</keyword>
<feature type="domain" description="V-SNARE coiled-coil homology" evidence="2">
    <location>
        <begin position="40"/>
        <end position="77"/>
    </location>
</feature>
<dbReference type="Proteomes" id="UP001370490">
    <property type="component" value="Unassembled WGS sequence"/>
</dbReference>